<dbReference type="SUPFAM" id="SSF55781">
    <property type="entry name" value="GAF domain-like"/>
    <property type="match status" value="1"/>
</dbReference>
<dbReference type="AlphaFoldDB" id="A0A4V2ZRW8"/>
<dbReference type="Gene3D" id="1.10.10.10">
    <property type="entry name" value="Winged helix-like DNA-binding domain superfamily/Winged helix DNA-binding domain"/>
    <property type="match status" value="1"/>
</dbReference>
<dbReference type="GO" id="GO:0003700">
    <property type="term" value="F:DNA-binding transcription factor activity"/>
    <property type="evidence" value="ECO:0007669"/>
    <property type="project" value="TreeGrafter"/>
</dbReference>
<dbReference type="InterPro" id="IPR014757">
    <property type="entry name" value="Tscrpt_reg_IclR_C"/>
</dbReference>
<gene>
    <name evidence="9" type="ORF">E1809_21845</name>
</gene>
<dbReference type="PANTHER" id="PTHR30136">
    <property type="entry name" value="HELIX-TURN-HELIX TRANSCRIPTIONAL REGULATOR, ICLR FAMILY"/>
    <property type="match status" value="1"/>
</dbReference>
<comment type="function">
    <text evidence="5">May be an activator protein for the gylABX operon.</text>
</comment>
<dbReference type="InterPro" id="IPR005471">
    <property type="entry name" value="Tscrpt_reg_IclR_N"/>
</dbReference>
<dbReference type="EMBL" id="SMRU01000034">
    <property type="protein sequence ID" value="TDF90984.1"/>
    <property type="molecule type" value="Genomic_DNA"/>
</dbReference>
<dbReference type="PROSITE" id="PS51077">
    <property type="entry name" value="HTH_ICLR"/>
    <property type="match status" value="1"/>
</dbReference>
<dbReference type="Gene3D" id="3.30.450.40">
    <property type="match status" value="1"/>
</dbReference>
<evidence type="ECO:0000256" key="1">
    <source>
        <dbReference type="ARBA" id="ARBA00022798"/>
    </source>
</evidence>
<keyword evidence="4" id="KW-0804">Transcription</keyword>
<keyword evidence="3" id="KW-0238">DNA-binding</keyword>
<evidence type="ECO:0000256" key="6">
    <source>
        <dbReference type="ARBA" id="ARBA00070406"/>
    </source>
</evidence>
<feature type="domain" description="HTH iclR-type" evidence="7">
    <location>
        <begin position="21"/>
        <end position="83"/>
    </location>
</feature>
<evidence type="ECO:0000313" key="9">
    <source>
        <dbReference type="EMBL" id="TDF90984.1"/>
    </source>
</evidence>
<dbReference type="InterPro" id="IPR050707">
    <property type="entry name" value="HTH_MetabolicPath_Reg"/>
</dbReference>
<name>A0A4V2ZRW8_9MICC</name>
<dbReference type="GO" id="GO:0006071">
    <property type="term" value="P:glycerol metabolic process"/>
    <property type="evidence" value="ECO:0007669"/>
    <property type="project" value="UniProtKB-KW"/>
</dbReference>
<protein>
    <recommendedName>
        <fullName evidence="6">Glycerol operon regulatory protein</fullName>
    </recommendedName>
</protein>
<comment type="caution">
    <text evidence="9">The sequence shown here is derived from an EMBL/GenBank/DDBJ whole genome shotgun (WGS) entry which is preliminary data.</text>
</comment>
<dbReference type="PANTHER" id="PTHR30136:SF24">
    <property type="entry name" value="HTH-TYPE TRANSCRIPTIONAL REPRESSOR ALLR"/>
    <property type="match status" value="1"/>
</dbReference>
<evidence type="ECO:0000259" key="8">
    <source>
        <dbReference type="PROSITE" id="PS51078"/>
    </source>
</evidence>
<dbReference type="FunFam" id="1.10.10.10:FF:000056">
    <property type="entry name" value="IclR family transcriptional regulator"/>
    <property type="match status" value="1"/>
</dbReference>
<dbReference type="Pfam" id="PF09339">
    <property type="entry name" value="HTH_IclR"/>
    <property type="match status" value="1"/>
</dbReference>
<dbReference type="SMART" id="SM00346">
    <property type="entry name" value="HTH_ICLR"/>
    <property type="match status" value="1"/>
</dbReference>
<accession>A0A4V2ZRW8</accession>
<dbReference type="Proteomes" id="UP000295511">
    <property type="component" value="Unassembled WGS sequence"/>
</dbReference>
<proteinExistence type="predicted"/>
<dbReference type="InterPro" id="IPR036388">
    <property type="entry name" value="WH-like_DNA-bd_sf"/>
</dbReference>
<evidence type="ECO:0000256" key="4">
    <source>
        <dbReference type="ARBA" id="ARBA00023163"/>
    </source>
</evidence>
<dbReference type="PROSITE" id="PS51078">
    <property type="entry name" value="ICLR_ED"/>
    <property type="match status" value="1"/>
</dbReference>
<evidence type="ECO:0000256" key="5">
    <source>
        <dbReference type="ARBA" id="ARBA00058938"/>
    </source>
</evidence>
<organism evidence="9 10">
    <name type="scientific">Arthrobacter terricola</name>
    <dbReference type="NCBI Taxonomy" id="2547396"/>
    <lineage>
        <taxon>Bacteria</taxon>
        <taxon>Bacillati</taxon>
        <taxon>Actinomycetota</taxon>
        <taxon>Actinomycetes</taxon>
        <taxon>Micrococcales</taxon>
        <taxon>Micrococcaceae</taxon>
        <taxon>Arthrobacter</taxon>
    </lineage>
</organism>
<dbReference type="Pfam" id="PF01614">
    <property type="entry name" value="IclR_C"/>
    <property type="match status" value="1"/>
</dbReference>
<dbReference type="InterPro" id="IPR029016">
    <property type="entry name" value="GAF-like_dom_sf"/>
</dbReference>
<evidence type="ECO:0000256" key="2">
    <source>
        <dbReference type="ARBA" id="ARBA00023015"/>
    </source>
</evidence>
<dbReference type="RefSeq" id="WP_133206364.1">
    <property type="nucleotide sequence ID" value="NZ_SMRU01000034.1"/>
</dbReference>
<dbReference type="OrthoDB" id="4068713at2"/>
<evidence type="ECO:0000259" key="7">
    <source>
        <dbReference type="PROSITE" id="PS51077"/>
    </source>
</evidence>
<evidence type="ECO:0000313" key="10">
    <source>
        <dbReference type="Proteomes" id="UP000295511"/>
    </source>
</evidence>
<keyword evidence="2" id="KW-0805">Transcription regulation</keyword>
<feature type="domain" description="IclR-ED" evidence="8">
    <location>
        <begin position="84"/>
        <end position="265"/>
    </location>
</feature>
<sequence>MTVTHDVGSFADDRATPDGLLQTADRALQVLLHFDGLRTEWGVTEVAEEFGFNKSIAQRLLATLAHRGFLIADPDTRRYRIGPSAMTLGHAWERSGSLRAIVDPILRELSARTDATAILALPDNLHMRAVAAVDGSSGPLRVYPLVGELYPAHAGATSKAFYAYLPAQQRQLLFAGRPIARFTDRTVTDASALEAEFLRIRQQGYASTVGEYDSHVAVVAVLVSVRGEPYGSLSLGGPEESFVNPEQHVPLLRHAAQQIERRLTGRPRTRKD</sequence>
<evidence type="ECO:0000256" key="3">
    <source>
        <dbReference type="ARBA" id="ARBA00023125"/>
    </source>
</evidence>
<dbReference type="GO" id="GO:0045892">
    <property type="term" value="P:negative regulation of DNA-templated transcription"/>
    <property type="evidence" value="ECO:0007669"/>
    <property type="project" value="TreeGrafter"/>
</dbReference>
<dbReference type="SUPFAM" id="SSF46785">
    <property type="entry name" value="Winged helix' DNA-binding domain"/>
    <property type="match status" value="1"/>
</dbReference>
<dbReference type="InterPro" id="IPR036390">
    <property type="entry name" value="WH_DNA-bd_sf"/>
</dbReference>
<reference evidence="9 10" key="1">
    <citation type="submission" date="2019-03" db="EMBL/GenBank/DDBJ databases">
        <title>Whole genome sequence of Arthrobacter sp JH1-1.</title>
        <authorList>
            <person name="Trinh H.N."/>
        </authorList>
    </citation>
    <scope>NUCLEOTIDE SEQUENCE [LARGE SCALE GENOMIC DNA]</scope>
    <source>
        <strain evidence="9 10">JH1-1</strain>
    </source>
</reference>
<dbReference type="GO" id="GO:0003677">
    <property type="term" value="F:DNA binding"/>
    <property type="evidence" value="ECO:0007669"/>
    <property type="project" value="UniProtKB-KW"/>
</dbReference>
<keyword evidence="10" id="KW-1185">Reference proteome</keyword>
<keyword evidence="1" id="KW-0319">Glycerol metabolism</keyword>